<feature type="domain" description="Glucosamine/galactosamine-6-phosphate isomerase" evidence="1">
    <location>
        <begin position="13"/>
        <end position="172"/>
    </location>
</feature>
<organism evidence="2 3">
    <name type="scientific">Candidatus Desantisbacteria bacterium CG_4_10_14_0_8_um_filter_48_22</name>
    <dbReference type="NCBI Taxonomy" id="1974543"/>
    <lineage>
        <taxon>Bacteria</taxon>
        <taxon>Candidatus Desantisiibacteriota</taxon>
    </lineage>
</organism>
<evidence type="ECO:0000313" key="3">
    <source>
        <dbReference type="Proteomes" id="UP000229307"/>
    </source>
</evidence>
<proteinExistence type="predicted"/>
<dbReference type="GO" id="GO:0042802">
    <property type="term" value="F:identical protein binding"/>
    <property type="evidence" value="ECO:0007669"/>
    <property type="project" value="TreeGrafter"/>
</dbReference>
<comment type="caution">
    <text evidence="2">The sequence shown here is derived from an EMBL/GenBank/DDBJ whole genome shotgun (WGS) entry which is preliminary data.</text>
</comment>
<dbReference type="Proteomes" id="UP000229307">
    <property type="component" value="Unassembled WGS sequence"/>
</dbReference>
<sequence length="274" mass="30447">MKNSSFEIKIFVDSKEMGKAAAKDVAALLREYTAKRKKRVVINFAAAPSQDFFLAQLCREKGIAWNKVTAVHLDEYVDLKRGHPNTFESYLREHLFSKINIPAENVHYIKALKGSAKQIAAGYGRFIKSTVGGVRKSGGIYIACIGIGVNGHIAFNEPHVNKRTPEWVIPVKIDSVSVRQQYNDYKNNPNPAARYENLEEVPRNAVTVSCAGILNADRIFCIVPGKHKADAVKAMWDGPVTDKLPASLLRMHPDMTLYLDKGSAGKLDRVPLVK</sequence>
<protein>
    <submittedName>
        <fullName evidence="2">Glucosamine-6-phosphate deaminase</fullName>
    </submittedName>
</protein>
<evidence type="ECO:0000259" key="1">
    <source>
        <dbReference type="Pfam" id="PF01182"/>
    </source>
</evidence>
<dbReference type="EMBL" id="PFMR01000196">
    <property type="protein sequence ID" value="PIZ16314.1"/>
    <property type="molecule type" value="Genomic_DNA"/>
</dbReference>
<dbReference type="SUPFAM" id="SSF100950">
    <property type="entry name" value="NagB/RpiA/CoA transferase-like"/>
    <property type="match status" value="1"/>
</dbReference>
<dbReference type="CDD" id="cd01399">
    <property type="entry name" value="GlcN6P_deaminase"/>
    <property type="match status" value="1"/>
</dbReference>
<dbReference type="GO" id="GO:0019262">
    <property type="term" value="P:N-acetylneuraminate catabolic process"/>
    <property type="evidence" value="ECO:0007669"/>
    <property type="project" value="TreeGrafter"/>
</dbReference>
<dbReference type="GO" id="GO:0006043">
    <property type="term" value="P:glucosamine catabolic process"/>
    <property type="evidence" value="ECO:0007669"/>
    <property type="project" value="TreeGrafter"/>
</dbReference>
<dbReference type="GO" id="GO:0006046">
    <property type="term" value="P:N-acetylglucosamine catabolic process"/>
    <property type="evidence" value="ECO:0007669"/>
    <property type="project" value="TreeGrafter"/>
</dbReference>
<dbReference type="PANTHER" id="PTHR11280">
    <property type="entry name" value="GLUCOSAMINE-6-PHOSPHATE ISOMERASE"/>
    <property type="match status" value="1"/>
</dbReference>
<dbReference type="Gene3D" id="3.40.50.1360">
    <property type="match status" value="1"/>
</dbReference>
<dbReference type="PANTHER" id="PTHR11280:SF6">
    <property type="entry name" value="GLUCOSAMINE-6-PHOSPHATE ISOMERASE NAGB"/>
    <property type="match status" value="1"/>
</dbReference>
<dbReference type="GO" id="GO:0004342">
    <property type="term" value="F:glucosamine-6-phosphate deaminase activity"/>
    <property type="evidence" value="ECO:0007669"/>
    <property type="project" value="InterPro"/>
</dbReference>
<dbReference type="Pfam" id="PF01182">
    <property type="entry name" value="Glucosamine_iso"/>
    <property type="match status" value="1"/>
</dbReference>
<dbReference type="AlphaFoldDB" id="A0A2M7S9V8"/>
<dbReference type="InterPro" id="IPR006148">
    <property type="entry name" value="Glc/Gal-6P_isomerase"/>
</dbReference>
<dbReference type="GO" id="GO:0005737">
    <property type="term" value="C:cytoplasm"/>
    <property type="evidence" value="ECO:0007669"/>
    <property type="project" value="TreeGrafter"/>
</dbReference>
<dbReference type="InterPro" id="IPR004547">
    <property type="entry name" value="Glucosamine6P_isomerase"/>
</dbReference>
<reference evidence="3" key="1">
    <citation type="submission" date="2017-09" db="EMBL/GenBank/DDBJ databases">
        <title>Depth-based differentiation of microbial function through sediment-hosted aquifers and enrichment of novel symbionts in the deep terrestrial subsurface.</title>
        <authorList>
            <person name="Probst A.J."/>
            <person name="Ladd B."/>
            <person name="Jarett J.K."/>
            <person name="Geller-Mcgrath D.E."/>
            <person name="Sieber C.M.K."/>
            <person name="Emerson J.B."/>
            <person name="Anantharaman K."/>
            <person name="Thomas B.C."/>
            <person name="Malmstrom R."/>
            <person name="Stieglmeier M."/>
            <person name="Klingl A."/>
            <person name="Woyke T."/>
            <person name="Ryan C.M."/>
            <person name="Banfield J.F."/>
        </authorList>
    </citation>
    <scope>NUCLEOTIDE SEQUENCE [LARGE SCALE GENOMIC DNA]</scope>
</reference>
<evidence type="ECO:0000313" key="2">
    <source>
        <dbReference type="EMBL" id="PIZ16314.1"/>
    </source>
</evidence>
<accession>A0A2M7S9V8</accession>
<dbReference type="InterPro" id="IPR037171">
    <property type="entry name" value="NagB/RpiA_transferase-like"/>
</dbReference>
<name>A0A2M7S9V8_9BACT</name>
<dbReference type="GO" id="GO:0005975">
    <property type="term" value="P:carbohydrate metabolic process"/>
    <property type="evidence" value="ECO:0007669"/>
    <property type="project" value="InterPro"/>
</dbReference>
<gene>
    <name evidence="2" type="ORF">COY52_07460</name>
</gene>